<accession>A0ABW7NXS2</accession>
<protein>
    <recommendedName>
        <fullName evidence="4">MSHA biogenesis protein MshK</fullName>
    </recommendedName>
</protein>
<dbReference type="Proteomes" id="UP001610706">
    <property type="component" value="Unassembled WGS sequence"/>
</dbReference>
<evidence type="ECO:0000256" key="1">
    <source>
        <dbReference type="SAM" id="MobiDB-lite"/>
    </source>
</evidence>
<reference evidence="2 3" key="1">
    <citation type="submission" date="2024-08" db="EMBL/GenBank/DDBJ databases">
        <title>Oceanimonas smirnovii Genome sequencing and assembly.</title>
        <authorList>
            <person name="Tang B."/>
        </authorList>
    </citation>
    <scope>NUCLEOTIDE SEQUENCE [LARGE SCALE GENOMIC DNA]</scope>
    <source>
        <strain evidence="2 3">OS2020-119</strain>
    </source>
</reference>
<evidence type="ECO:0000313" key="2">
    <source>
        <dbReference type="EMBL" id="MFH7563958.1"/>
    </source>
</evidence>
<evidence type="ECO:0008006" key="4">
    <source>
        <dbReference type="Google" id="ProtNLM"/>
    </source>
</evidence>
<dbReference type="RefSeq" id="WP_395544734.1">
    <property type="nucleotide sequence ID" value="NZ_CP166302.1"/>
</dbReference>
<proteinExistence type="predicted"/>
<organism evidence="2 3">
    <name type="scientific">Oceanimonas smirnovii</name>
    <dbReference type="NCBI Taxonomy" id="264574"/>
    <lineage>
        <taxon>Bacteria</taxon>
        <taxon>Pseudomonadati</taxon>
        <taxon>Pseudomonadota</taxon>
        <taxon>Gammaproteobacteria</taxon>
        <taxon>Aeromonadales</taxon>
        <taxon>Aeromonadaceae</taxon>
        <taxon>Oceanimonas</taxon>
    </lineage>
</organism>
<dbReference type="EMBL" id="JBGFTR010000001">
    <property type="protein sequence ID" value="MFH7563958.1"/>
    <property type="molecule type" value="Genomic_DNA"/>
</dbReference>
<name>A0ABW7NXS2_9GAMM</name>
<sequence length="109" mass="11438">MVNASVLLFSLLSTAGSVQDPTRPLAVGPQPVTKADKPASNNSSVPVVQAIFAGGSTPSAIIDGQWVTLGKAVGNYRLLAITKEQVTLENQGKRLILNLFSTFNDTDTP</sequence>
<keyword evidence="3" id="KW-1185">Reference proteome</keyword>
<evidence type="ECO:0000313" key="3">
    <source>
        <dbReference type="Proteomes" id="UP001610706"/>
    </source>
</evidence>
<gene>
    <name evidence="2" type="ORF">AB9R89_01270</name>
</gene>
<comment type="caution">
    <text evidence="2">The sequence shown here is derived from an EMBL/GenBank/DDBJ whole genome shotgun (WGS) entry which is preliminary data.</text>
</comment>
<feature type="region of interest" description="Disordered" evidence="1">
    <location>
        <begin position="18"/>
        <end position="42"/>
    </location>
</feature>